<dbReference type="GO" id="GO:0004066">
    <property type="term" value="F:asparagine synthase (glutamine-hydrolyzing) activity"/>
    <property type="evidence" value="ECO:0007669"/>
    <property type="project" value="UniProtKB-EC"/>
</dbReference>
<evidence type="ECO:0000256" key="2">
    <source>
        <dbReference type="ARBA" id="ARBA00012737"/>
    </source>
</evidence>
<dbReference type="EC" id="6.3.5.4" evidence="2"/>
<dbReference type="InterPro" id="IPR029055">
    <property type="entry name" value="Ntn_hydrolases_N"/>
</dbReference>
<dbReference type="InterPro" id="IPR051786">
    <property type="entry name" value="ASN_synthetase/amidase"/>
</dbReference>
<comment type="caution">
    <text evidence="6">The sequence shown here is derived from an EMBL/GenBank/DDBJ whole genome shotgun (WGS) entry which is preliminary data.</text>
</comment>
<dbReference type="Gene3D" id="3.40.50.620">
    <property type="entry name" value="HUPs"/>
    <property type="match status" value="1"/>
</dbReference>
<dbReference type="AlphaFoldDB" id="A0AAJ1QE51"/>
<dbReference type="Pfam" id="PF00733">
    <property type="entry name" value="Asn_synthase"/>
    <property type="match status" value="1"/>
</dbReference>
<keyword evidence="4" id="KW-0175">Coiled coil</keyword>
<dbReference type="PANTHER" id="PTHR43284:SF1">
    <property type="entry name" value="ASPARAGINE SYNTHETASE"/>
    <property type="match status" value="1"/>
</dbReference>
<dbReference type="EMBL" id="JACAGJ010000003">
    <property type="protein sequence ID" value="MDM1072389.1"/>
    <property type="molecule type" value="Genomic_DNA"/>
</dbReference>
<feature type="domain" description="Asparagine synthetase" evidence="5">
    <location>
        <begin position="221"/>
        <end position="339"/>
    </location>
</feature>
<accession>A0AAJ1QE51</accession>
<evidence type="ECO:0000256" key="1">
    <source>
        <dbReference type="ARBA" id="ARBA00005187"/>
    </source>
</evidence>
<evidence type="ECO:0000313" key="7">
    <source>
        <dbReference type="Proteomes" id="UP001170959"/>
    </source>
</evidence>
<feature type="coiled-coil region" evidence="4">
    <location>
        <begin position="184"/>
        <end position="211"/>
    </location>
</feature>
<dbReference type="Proteomes" id="UP001170959">
    <property type="component" value="Unassembled WGS sequence"/>
</dbReference>
<dbReference type="SUPFAM" id="SSF56235">
    <property type="entry name" value="N-terminal nucleophile aminohydrolases (Ntn hydrolases)"/>
    <property type="match status" value="1"/>
</dbReference>
<reference evidence="6" key="1">
    <citation type="submission" date="2020-06" db="EMBL/GenBank/DDBJ databases">
        <authorList>
            <person name="Dong N."/>
        </authorList>
    </citation>
    <scope>NUCLEOTIDE SEQUENCE</scope>
    <source>
        <strain evidence="6">R655-4</strain>
    </source>
</reference>
<proteinExistence type="predicted"/>
<dbReference type="GO" id="GO:0006529">
    <property type="term" value="P:asparagine biosynthetic process"/>
    <property type="evidence" value="ECO:0007669"/>
    <property type="project" value="InterPro"/>
</dbReference>
<evidence type="ECO:0000256" key="3">
    <source>
        <dbReference type="ARBA" id="ARBA00048741"/>
    </source>
</evidence>
<protein>
    <recommendedName>
        <fullName evidence="2">asparagine synthase (glutamine-hydrolyzing)</fullName>
        <ecNumber evidence="2">6.3.5.4</ecNumber>
    </recommendedName>
</protein>
<dbReference type="InterPro" id="IPR001962">
    <property type="entry name" value="Asn_synthase"/>
</dbReference>
<dbReference type="InterPro" id="IPR014729">
    <property type="entry name" value="Rossmann-like_a/b/a_fold"/>
</dbReference>
<name>A0AAJ1QE51_9FLAO</name>
<reference evidence="6" key="2">
    <citation type="journal article" date="2022" name="Sci. Total Environ.">
        <title>Prevalence, transmission, and molecular epidemiology of tet(X)-positive bacteria among humans, animals, and environmental niches in China: An epidemiological, and genomic-based study.</title>
        <authorList>
            <person name="Dong N."/>
            <person name="Zeng Y."/>
            <person name="Cai C."/>
            <person name="Sun C."/>
            <person name="Lu J."/>
            <person name="Liu C."/>
            <person name="Zhou H."/>
            <person name="Sun Q."/>
            <person name="Shu L."/>
            <person name="Wang H."/>
            <person name="Wang Y."/>
            <person name="Wang S."/>
            <person name="Wu C."/>
            <person name="Chan E.W."/>
            <person name="Chen G."/>
            <person name="Shen Z."/>
            <person name="Chen S."/>
            <person name="Zhang R."/>
        </authorList>
    </citation>
    <scope>NUCLEOTIDE SEQUENCE</scope>
    <source>
        <strain evidence="6">R655-4</strain>
    </source>
</reference>
<dbReference type="RefSeq" id="WP_286492704.1">
    <property type="nucleotide sequence ID" value="NZ_JACAGJ010000003.1"/>
</dbReference>
<sequence length="545" mass="64544">MKGFQLYIKNGIVEYEIRFQKKRFDNYFIEQNNIVIAIEGVLLNKNQLIKTNNLNENYLHQLYILHQLEFIQQLEGEFVGFVYNKLENKVYTFTNFTATRKLFYYNYGNEIIIETSLISLVKALKKATKFYSLDESAMYQLLVCGNTLEDYTPIKEVKKLRDAELLQINVTNLQTKIDSYYTFKDRFNGDKQEALEEIDRLFNEAVCLEFEKDKELKKETFALLSGGLDSRMTLLVALKNGYQIDETFCFSQKKYWDETIAKQIANEYGIPFHFVALNGGEYITEIDEIFQISEGLGAYSSALHTNFAYKFIDKEKFGLVHSGQLGDGVLGMFNKNRYKTPPSKAKIIVHDRLFHRLESDFNEIASNYDREEIFLTRNVGYNRTVLGSYLAEEFSYQTSPFMYSHFLKFAHSLPEEWKYNQELYIEWINKYHKEATNYIWERTLLKPTSKRNTILGDKIVKRMYNGFVNKVFQKQYIGKMTAYEYYYKQEPKHKEKMDEYFERYIHAVKSTTLKQDLYLQYKEGSFVEKTTVLTVLSIVKHYFSE</sequence>
<dbReference type="PANTHER" id="PTHR43284">
    <property type="entry name" value="ASPARAGINE SYNTHETASE (GLUTAMINE-HYDROLYZING)"/>
    <property type="match status" value="1"/>
</dbReference>
<evidence type="ECO:0000256" key="4">
    <source>
        <dbReference type="SAM" id="Coils"/>
    </source>
</evidence>
<gene>
    <name evidence="6" type="ORF">HX001_07795</name>
</gene>
<dbReference type="SUPFAM" id="SSF52402">
    <property type="entry name" value="Adenine nucleotide alpha hydrolases-like"/>
    <property type="match status" value="1"/>
</dbReference>
<dbReference type="Gene3D" id="3.60.20.10">
    <property type="entry name" value="Glutamine Phosphoribosylpyrophosphate, subunit 1, domain 1"/>
    <property type="match status" value="1"/>
</dbReference>
<comment type="pathway">
    <text evidence="1">Amino-acid biosynthesis; L-asparagine biosynthesis; L-asparagine from L-aspartate (L-Gln route): step 1/1.</text>
</comment>
<organism evidence="6 7">
    <name type="scientific">Empedobacter brevis</name>
    <dbReference type="NCBI Taxonomy" id="247"/>
    <lineage>
        <taxon>Bacteria</taxon>
        <taxon>Pseudomonadati</taxon>
        <taxon>Bacteroidota</taxon>
        <taxon>Flavobacteriia</taxon>
        <taxon>Flavobacteriales</taxon>
        <taxon>Weeksellaceae</taxon>
        <taxon>Empedobacter</taxon>
    </lineage>
</organism>
<evidence type="ECO:0000313" key="6">
    <source>
        <dbReference type="EMBL" id="MDM1072389.1"/>
    </source>
</evidence>
<comment type="catalytic activity">
    <reaction evidence="3">
        <text>L-aspartate + L-glutamine + ATP + H2O = L-asparagine + L-glutamate + AMP + diphosphate + H(+)</text>
        <dbReference type="Rhea" id="RHEA:12228"/>
        <dbReference type="ChEBI" id="CHEBI:15377"/>
        <dbReference type="ChEBI" id="CHEBI:15378"/>
        <dbReference type="ChEBI" id="CHEBI:29985"/>
        <dbReference type="ChEBI" id="CHEBI:29991"/>
        <dbReference type="ChEBI" id="CHEBI:30616"/>
        <dbReference type="ChEBI" id="CHEBI:33019"/>
        <dbReference type="ChEBI" id="CHEBI:58048"/>
        <dbReference type="ChEBI" id="CHEBI:58359"/>
        <dbReference type="ChEBI" id="CHEBI:456215"/>
        <dbReference type="EC" id="6.3.5.4"/>
    </reaction>
</comment>
<evidence type="ECO:0000259" key="5">
    <source>
        <dbReference type="Pfam" id="PF00733"/>
    </source>
</evidence>